<organism evidence="1 2">
    <name type="scientific">Nephila pilipes</name>
    <name type="common">Giant wood spider</name>
    <name type="synonym">Nephila maculata</name>
    <dbReference type="NCBI Taxonomy" id="299642"/>
    <lineage>
        <taxon>Eukaryota</taxon>
        <taxon>Metazoa</taxon>
        <taxon>Ecdysozoa</taxon>
        <taxon>Arthropoda</taxon>
        <taxon>Chelicerata</taxon>
        <taxon>Arachnida</taxon>
        <taxon>Araneae</taxon>
        <taxon>Araneomorphae</taxon>
        <taxon>Entelegynae</taxon>
        <taxon>Araneoidea</taxon>
        <taxon>Nephilidae</taxon>
        <taxon>Nephila</taxon>
    </lineage>
</organism>
<proteinExistence type="predicted"/>
<dbReference type="AlphaFoldDB" id="A0A8X6N0E7"/>
<accession>A0A8X6N0E7</accession>
<feature type="non-terminal residue" evidence="1">
    <location>
        <position position="85"/>
    </location>
</feature>
<evidence type="ECO:0000313" key="2">
    <source>
        <dbReference type="Proteomes" id="UP000887013"/>
    </source>
</evidence>
<reference evidence="1" key="1">
    <citation type="submission" date="2020-08" db="EMBL/GenBank/DDBJ databases">
        <title>Multicomponent nature underlies the extraordinary mechanical properties of spider dragline silk.</title>
        <authorList>
            <person name="Kono N."/>
            <person name="Nakamura H."/>
            <person name="Mori M."/>
            <person name="Yoshida Y."/>
            <person name="Ohtoshi R."/>
            <person name="Malay A.D."/>
            <person name="Moran D.A.P."/>
            <person name="Tomita M."/>
            <person name="Numata K."/>
            <person name="Arakawa K."/>
        </authorList>
    </citation>
    <scope>NUCLEOTIDE SEQUENCE</scope>
</reference>
<protein>
    <submittedName>
        <fullName evidence="1">Uncharacterized protein</fullName>
    </submittedName>
</protein>
<dbReference type="Proteomes" id="UP000887013">
    <property type="component" value="Unassembled WGS sequence"/>
</dbReference>
<gene>
    <name evidence="1" type="ORF">NPIL_275731</name>
</gene>
<comment type="caution">
    <text evidence="1">The sequence shown here is derived from an EMBL/GenBank/DDBJ whole genome shotgun (WGS) entry which is preliminary data.</text>
</comment>
<name>A0A8X6N0E7_NEPPI</name>
<keyword evidence="2" id="KW-1185">Reference proteome</keyword>
<evidence type="ECO:0000313" key="1">
    <source>
        <dbReference type="EMBL" id="GFS87562.1"/>
    </source>
</evidence>
<dbReference type="EMBL" id="BMAW01004208">
    <property type="protein sequence ID" value="GFS87562.1"/>
    <property type="molecule type" value="Genomic_DNA"/>
</dbReference>
<sequence>MANPLSTQILWKIKVGSKPLKSVFASHCIRIQGESSSSDPEAVKRYPEKIRNIIEEQGCSSYHKFSLPTTLDLREKNAWQNIYIE</sequence>